<dbReference type="CDD" id="cd04647">
    <property type="entry name" value="LbH_MAT_like"/>
    <property type="match status" value="1"/>
</dbReference>
<dbReference type="PANTHER" id="PTHR23416">
    <property type="entry name" value="SIALIC ACID SYNTHASE-RELATED"/>
    <property type="match status" value="1"/>
</dbReference>
<dbReference type="Proteomes" id="UP000034471">
    <property type="component" value="Unassembled WGS sequence"/>
</dbReference>
<dbReference type="STRING" id="1618481.US54_C0007G0008"/>
<dbReference type="EMBL" id="LBTJ01000007">
    <property type="protein sequence ID" value="KKQ38588.1"/>
    <property type="molecule type" value="Genomic_DNA"/>
</dbReference>
<accession>A0A0G0H5S7</accession>
<dbReference type="InterPro" id="IPR011004">
    <property type="entry name" value="Trimer_LpxA-like_sf"/>
</dbReference>
<dbReference type="PANTHER" id="PTHR23416:SF78">
    <property type="entry name" value="LIPOPOLYSACCHARIDE BIOSYNTHESIS O-ACETYL TRANSFERASE WBBJ-RELATED"/>
    <property type="match status" value="1"/>
</dbReference>
<dbReference type="AlphaFoldDB" id="A0A0G0H5S7"/>
<dbReference type="Pfam" id="PF14602">
    <property type="entry name" value="Hexapep_2"/>
    <property type="match status" value="1"/>
</dbReference>
<dbReference type="GO" id="GO:0016740">
    <property type="term" value="F:transferase activity"/>
    <property type="evidence" value="ECO:0007669"/>
    <property type="project" value="UniProtKB-KW"/>
</dbReference>
<dbReference type="SUPFAM" id="SSF51161">
    <property type="entry name" value="Trimeric LpxA-like enzymes"/>
    <property type="match status" value="1"/>
</dbReference>
<sequence>MNIFSKCICYFLRLPAEFKGMTFGKNSFIGPGYDFLFVNLSNVTVKDHVMIGKQAWIQTVDNGKISIGSGTHIGRDVVLSARKHIAIGNNCLLSYRVSILDHDHNLNSSASSPMQSGVTKGLAITIGNNCFIGANVCITKGVTLGDHCVVGINSVVAKSFPDNSVIAGNPAKRIKSTDD</sequence>
<evidence type="ECO:0000313" key="1">
    <source>
        <dbReference type="EMBL" id="KKQ38588.1"/>
    </source>
</evidence>
<gene>
    <name evidence="1" type="ORF">US54_C0007G0008</name>
</gene>
<proteinExistence type="predicted"/>
<evidence type="ECO:0000313" key="2">
    <source>
        <dbReference type="Proteomes" id="UP000034471"/>
    </source>
</evidence>
<dbReference type="InterPro" id="IPR001451">
    <property type="entry name" value="Hexapep"/>
</dbReference>
<dbReference type="Gene3D" id="2.160.10.10">
    <property type="entry name" value="Hexapeptide repeat proteins"/>
    <property type="match status" value="1"/>
</dbReference>
<dbReference type="InterPro" id="IPR051159">
    <property type="entry name" value="Hexapeptide_acetyltransf"/>
</dbReference>
<organism evidence="1 2">
    <name type="scientific">Candidatus Roizmanbacteria bacterium GW2011_GWA2_37_7</name>
    <dbReference type="NCBI Taxonomy" id="1618481"/>
    <lineage>
        <taxon>Bacteria</taxon>
        <taxon>Candidatus Roizmaniibacteriota</taxon>
    </lineage>
</organism>
<reference evidence="1 2" key="1">
    <citation type="journal article" date="2015" name="Nature">
        <title>rRNA introns, odd ribosomes, and small enigmatic genomes across a large radiation of phyla.</title>
        <authorList>
            <person name="Brown C.T."/>
            <person name="Hug L.A."/>
            <person name="Thomas B.C."/>
            <person name="Sharon I."/>
            <person name="Castelle C.J."/>
            <person name="Singh A."/>
            <person name="Wilkins M.J."/>
            <person name="Williams K.H."/>
            <person name="Banfield J.F."/>
        </authorList>
    </citation>
    <scope>NUCLEOTIDE SEQUENCE [LARGE SCALE GENOMIC DNA]</scope>
</reference>
<protein>
    <submittedName>
        <fullName evidence="1">Transferase hexapeptide repeat containing protein</fullName>
    </submittedName>
</protein>
<comment type="caution">
    <text evidence="1">The sequence shown here is derived from an EMBL/GenBank/DDBJ whole genome shotgun (WGS) entry which is preliminary data.</text>
</comment>
<name>A0A0G0H5S7_9BACT</name>
<keyword evidence="1" id="KW-0808">Transferase</keyword>